<evidence type="ECO:0000256" key="3">
    <source>
        <dbReference type="RuleBase" id="RU004011"/>
    </source>
</evidence>
<dbReference type="FunCoup" id="F7FMF8">
    <property type="interactions" value="17"/>
</dbReference>
<feature type="binding site" evidence="2">
    <location>
        <position position="304"/>
    </location>
    <ligand>
        <name>ATP</name>
        <dbReference type="ChEBI" id="CHEBI:30616"/>
    </ligand>
</feature>
<evidence type="ECO:0000259" key="4">
    <source>
        <dbReference type="SMART" id="SM00562"/>
    </source>
</evidence>
<protein>
    <recommendedName>
        <fullName evidence="4">Nucleoside diphosphate kinase-like domain-containing protein</fullName>
    </recommendedName>
</protein>
<dbReference type="OMA" id="WPRIDPS"/>
<dbReference type="PANTHER" id="PTHR46135">
    <property type="entry name" value="NME/NM23 FAMILY MEMBER 8"/>
    <property type="match status" value="1"/>
</dbReference>
<dbReference type="InterPro" id="IPR034907">
    <property type="entry name" value="NDK-like_dom"/>
</dbReference>
<sequence>MASKKKEVQLQTVINNQNLWNEMLLNKGLTVIDVYQAWCGPSSHQMGTVCDIEDSVENASRQLAFFFPEFSKTKKAGQKVEKTLALIRPDLLKKRRDSVMRRIREDGFTIAMEKEIILTEDQARSFYREHENEDFFPALLEHMTSGPTLALALVRENAVQRWRDLLGPKVVENAKVEKPESLRAQFALENVAINQLHGSSSPNQAEKELNFFFPRQHTIAVIKPEALPIHKEKILQKVHDSGFIISQMKETHLTREMAAQFYKAHEGKEFFNHLVDYMSTGPSMIMILSKNNAVEDWRKLMGPTDPEEAKRTSPDSLRAQLATSILKNAVHGSSNKKHAQESIAFLFGDIDLDGQSQKQGVVS</sequence>
<dbReference type="InterPro" id="IPR001564">
    <property type="entry name" value="Nucleoside_diP_kinase"/>
</dbReference>
<evidence type="ECO:0000313" key="6">
    <source>
        <dbReference type="Proteomes" id="UP000002279"/>
    </source>
</evidence>
<dbReference type="HOGENOM" id="CLU_016708_0_0_1"/>
<dbReference type="GO" id="GO:0004550">
    <property type="term" value="F:nucleoside diphosphate kinase activity"/>
    <property type="evidence" value="ECO:0007669"/>
    <property type="project" value="InterPro"/>
</dbReference>
<dbReference type="STRING" id="9258.ENSOANP00000019769"/>
<dbReference type="CDD" id="cd04416">
    <property type="entry name" value="NDPk_TX"/>
    <property type="match status" value="2"/>
</dbReference>
<reference evidence="5" key="1">
    <citation type="submission" date="2025-08" db="UniProtKB">
        <authorList>
            <consortium name="Ensembl"/>
        </authorList>
    </citation>
    <scope>IDENTIFICATION</scope>
    <source>
        <strain evidence="5">Glennie</strain>
    </source>
</reference>
<dbReference type="Gene3D" id="3.30.70.141">
    <property type="entry name" value="Nucleoside diphosphate kinase-like domain"/>
    <property type="match status" value="2"/>
</dbReference>
<dbReference type="Proteomes" id="UP000002279">
    <property type="component" value="Unplaced"/>
</dbReference>
<dbReference type="GO" id="GO:0006228">
    <property type="term" value="P:UTP biosynthetic process"/>
    <property type="evidence" value="ECO:0007669"/>
    <property type="project" value="InterPro"/>
</dbReference>
<dbReference type="PANTHER" id="PTHR46135:SF3">
    <property type="entry name" value="NME_NM23 FAMILY MEMBER 8"/>
    <property type="match status" value="1"/>
</dbReference>
<feature type="active site" description="Pros-phosphohistidine intermediate" evidence="2">
    <location>
        <position position="197"/>
    </location>
</feature>
<comment type="caution">
    <text evidence="2">Lacks conserved residue(s) required for the propagation of feature annotation.</text>
</comment>
<dbReference type="SUPFAM" id="SSF54919">
    <property type="entry name" value="Nucleoside diphosphate kinase, NDK"/>
    <property type="match status" value="2"/>
</dbReference>
<feature type="binding site" evidence="2">
    <location>
        <position position="223"/>
    </location>
    <ligand>
        <name>ATP</name>
        <dbReference type="ChEBI" id="CHEBI:30616"/>
    </ligand>
</feature>
<dbReference type="InterPro" id="IPR051766">
    <property type="entry name" value="TXND_domain-containing"/>
</dbReference>
<dbReference type="InParanoid" id="F7FMF8"/>
<feature type="active site" description="Pros-phosphohistidine intermediate" evidence="2">
    <location>
        <position position="331"/>
    </location>
</feature>
<evidence type="ECO:0000256" key="1">
    <source>
        <dbReference type="ARBA" id="ARBA00008142"/>
    </source>
</evidence>
<feature type="domain" description="Nucleoside diphosphate kinase-like" evidence="4">
    <location>
        <begin position="80"/>
        <end position="214"/>
    </location>
</feature>
<feature type="domain" description="Nucleoside diphosphate kinase-like" evidence="4">
    <location>
        <begin position="215"/>
        <end position="354"/>
    </location>
</feature>
<dbReference type="eggNOG" id="KOG0907">
    <property type="taxonomic scope" value="Eukaryota"/>
</dbReference>
<dbReference type="GO" id="GO:0006183">
    <property type="term" value="P:GTP biosynthetic process"/>
    <property type="evidence" value="ECO:0007669"/>
    <property type="project" value="InterPro"/>
</dbReference>
<dbReference type="eggNOG" id="KOG0888">
    <property type="taxonomic scope" value="Eukaryota"/>
</dbReference>
<dbReference type="GO" id="GO:0006241">
    <property type="term" value="P:CTP biosynthetic process"/>
    <property type="evidence" value="ECO:0007669"/>
    <property type="project" value="InterPro"/>
</dbReference>
<dbReference type="AlphaFoldDB" id="F7FMF8"/>
<evidence type="ECO:0000313" key="5">
    <source>
        <dbReference type="Ensembl" id="ENSOANP00000019769.3"/>
    </source>
</evidence>
<organism evidence="5 6">
    <name type="scientific">Ornithorhynchus anatinus</name>
    <name type="common">Duckbill platypus</name>
    <dbReference type="NCBI Taxonomy" id="9258"/>
    <lineage>
        <taxon>Eukaryota</taxon>
        <taxon>Metazoa</taxon>
        <taxon>Chordata</taxon>
        <taxon>Craniata</taxon>
        <taxon>Vertebrata</taxon>
        <taxon>Euteleostomi</taxon>
        <taxon>Mammalia</taxon>
        <taxon>Monotremata</taxon>
        <taxon>Ornithorhynchidae</taxon>
        <taxon>Ornithorhynchus</taxon>
    </lineage>
</organism>
<feature type="binding site" evidence="2">
    <location>
        <position position="270"/>
    </location>
    <ligand>
        <name>ATP</name>
        <dbReference type="ChEBI" id="CHEBI:30616"/>
    </ligand>
</feature>
<dbReference type="PROSITE" id="PS51374">
    <property type="entry name" value="NDPK_LIKE"/>
    <property type="match status" value="2"/>
</dbReference>
<evidence type="ECO:0000256" key="2">
    <source>
        <dbReference type="PROSITE-ProRule" id="PRU00706"/>
    </source>
</evidence>
<feature type="binding site" evidence="2">
    <location>
        <position position="298"/>
    </location>
    <ligand>
        <name>ATP</name>
        <dbReference type="ChEBI" id="CHEBI:30616"/>
    </ligand>
</feature>
<dbReference type="SMART" id="SM00562">
    <property type="entry name" value="NDK"/>
    <property type="match status" value="2"/>
</dbReference>
<feature type="binding site" evidence="2">
    <location>
        <position position="328"/>
    </location>
    <ligand>
        <name>ATP</name>
        <dbReference type="ChEBI" id="CHEBI:30616"/>
    </ligand>
</feature>
<name>F7FMF8_ORNAN</name>
<dbReference type="Bgee" id="ENSOANG00000012497">
    <property type="expression patterns" value="Expressed in testis"/>
</dbReference>
<keyword evidence="6" id="KW-1185">Reference proteome</keyword>
<accession>F7FMF8</accession>
<dbReference type="Pfam" id="PF00334">
    <property type="entry name" value="NDK"/>
    <property type="match status" value="1"/>
</dbReference>
<proteinExistence type="inferred from homology"/>
<reference evidence="5" key="2">
    <citation type="submission" date="2025-09" db="UniProtKB">
        <authorList>
            <consortium name="Ensembl"/>
        </authorList>
    </citation>
    <scope>IDENTIFICATION</scope>
    <source>
        <strain evidence="5">Glennie</strain>
    </source>
</reference>
<feature type="binding site" evidence="2">
    <location>
        <position position="318"/>
    </location>
    <ligand>
        <name>ATP</name>
        <dbReference type="ChEBI" id="CHEBI:30616"/>
    </ligand>
</feature>
<dbReference type="GeneTree" id="ENSGT00940000161182"/>
<dbReference type="Ensembl" id="ENSOANT00000019772.4">
    <property type="protein sequence ID" value="ENSOANP00000019769.3"/>
    <property type="gene ID" value="ENSOANG00000012497.4"/>
</dbReference>
<dbReference type="PRINTS" id="PR01243">
    <property type="entry name" value="NUCDPKINASE"/>
</dbReference>
<dbReference type="InterPro" id="IPR036850">
    <property type="entry name" value="NDK-like_dom_sf"/>
</dbReference>
<comment type="similarity">
    <text evidence="1 2 3">Belongs to the NDK family.</text>
</comment>